<dbReference type="Pfam" id="PF18134">
    <property type="entry name" value="AGS_C"/>
    <property type="match status" value="1"/>
</dbReference>
<evidence type="ECO:0000313" key="3">
    <source>
        <dbReference type="Proteomes" id="UP000199046"/>
    </source>
</evidence>
<name>A0A1I1MNK7_9GAMM</name>
<dbReference type="InterPro" id="IPR040511">
    <property type="entry name" value="AGS_C"/>
</dbReference>
<sequence>MPAFRLDDGRFRYPDSNDGGSWEVCNPIAEKKAVNILNQERNRNLKNLAKMVRSWKDTHGVPLSGMLIDTLAYRFFQSNREYDESGYASYKYLVKDFFAYLVDQPAEKEFWRAPGSGSEVYKGGKFIPKAKKALRKCREALDDENQADKKWREIFGKKFPVKKVVTKVEESARDYRDTEQSIEDMFPLNIQYGIELDANIGKDNRMLALLSKLTSRVSKERDLKFFVQRTDHIPEPFDIYWKVKNIGPEAERKDMIRGQITKGGRYQEERSDFSGEHYVECYIIKDGFCIARESISVPI</sequence>
<dbReference type="Proteomes" id="UP000199046">
    <property type="component" value="Unassembled WGS sequence"/>
</dbReference>
<proteinExistence type="predicted"/>
<protein>
    <recommendedName>
        <fullName evidence="1">Adenylyl/Guanylyl and SMODS C-terminal sensor domain-containing protein</fullName>
    </recommendedName>
</protein>
<dbReference type="OrthoDB" id="2082416at2"/>
<feature type="domain" description="Adenylyl/Guanylyl and SMODS C-terminal sensor" evidence="1">
    <location>
        <begin position="177"/>
        <end position="299"/>
    </location>
</feature>
<dbReference type="EMBL" id="FOLY01000007">
    <property type="protein sequence ID" value="SFC87064.1"/>
    <property type="molecule type" value="Genomic_DNA"/>
</dbReference>
<dbReference type="AlphaFoldDB" id="A0A1I1MNK7"/>
<evidence type="ECO:0000259" key="1">
    <source>
        <dbReference type="Pfam" id="PF18134"/>
    </source>
</evidence>
<evidence type="ECO:0000313" key="2">
    <source>
        <dbReference type="EMBL" id="SFC87064.1"/>
    </source>
</evidence>
<keyword evidence="3" id="KW-1185">Reference proteome</keyword>
<reference evidence="3" key="1">
    <citation type="submission" date="2016-10" db="EMBL/GenBank/DDBJ databases">
        <authorList>
            <person name="Varghese N."/>
            <person name="Submissions S."/>
        </authorList>
    </citation>
    <scope>NUCLEOTIDE SEQUENCE [LARGE SCALE GENOMIC DNA]</scope>
    <source>
        <strain evidence="3">DSM 23439</strain>
    </source>
</reference>
<gene>
    <name evidence="2" type="ORF">SAMN05421848_3091</name>
</gene>
<organism evidence="2 3">
    <name type="scientific">Kushneria avicenniae</name>
    <dbReference type="NCBI Taxonomy" id="402385"/>
    <lineage>
        <taxon>Bacteria</taxon>
        <taxon>Pseudomonadati</taxon>
        <taxon>Pseudomonadota</taxon>
        <taxon>Gammaproteobacteria</taxon>
        <taxon>Oceanospirillales</taxon>
        <taxon>Halomonadaceae</taxon>
        <taxon>Kushneria</taxon>
    </lineage>
</organism>
<dbReference type="STRING" id="402385.SAMN05421848_3091"/>
<accession>A0A1I1MNK7</accession>